<dbReference type="GO" id="GO:0001671">
    <property type="term" value="F:ATPase activator activity"/>
    <property type="evidence" value="ECO:0007669"/>
    <property type="project" value="InterPro"/>
</dbReference>
<proteinExistence type="inferred from homology"/>
<dbReference type="PANTHER" id="PTHR14021">
    <property type="entry name" value="IRON-SULFUR CLUSTER CO-CHAPERONE PROTEIN HSCB"/>
    <property type="match status" value="1"/>
</dbReference>
<keyword evidence="9" id="KW-1185">Reference proteome</keyword>
<feature type="domain" description="Co-chaperone HscB C-terminal oligomerisation" evidence="7">
    <location>
        <begin position="43"/>
        <end position="113"/>
    </location>
</feature>
<dbReference type="SUPFAM" id="SSF47144">
    <property type="entry name" value="HSC20 (HSCB), C-terminal oligomerisation domain"/>
    <property type="match status" value="1"/>
</dbReference>
<dbReference type="InterPro" id="IPR004640">
    <property type="entry name" value="HscB"/>
</dbReference>
<evidence type="ECO:0000259" key="7">
    <source>
        <dbReference type="Pfam" id="PF07743"/>
    </source>
</evidence>
<dbReference type="GO" id="GO:0005739">
    <property type="term" value="C:mitochondrion"/>
    <property type="evidence" value="ECO:0007669"/>
    <property type="project" value="UniProtKB-SubCell"/>
</dbReference>
<keyword evidence="5" id="KW-0496">Mitochondrion</keyword>
<comment type="subcellular location">
    <subcellularLocation>
        <location evidence="2">Cytoplasm</location>
    </subcellularLocation>
    <subcellularLocation>
        <location evidence="1">Mitochondrion</location>
    </subcellularLocation>
</comment>
<organism evidence="8 9">
    <name type="scientific">Erythroxylum novogranatense</name>
    <dbReference type="NCBI Taxonomy" id="1862640"/>
    <lineage>
        <taxon>Eukaryota</taxon>
        <taxon>Viridiplantae</taxon>
        <taxon>Streptophyta</taxon>
        <taxon>Embryophyta</taxon>
        <taxon>Tracheophyta</taxon>
        <taxon>Spermatophyta</taxon>
        <taxon>Magnoliopsida</taxon>
        <taxon>eudicotyledons</taxon>
        <taxon>Gunneridae</taxon>
        <taxon>Pentapetalae</taxon>
        <taxon>rosids</taxon>
        <taxon>fabids</taxon>
        <taxon>Malpighiales</taxon>
        <taxon>Erythroxylaceae</taxon>
        <taxon>Erythroxylum</taxon>
    </lineage>
</organism>
<comment type="caution">
    <text evidence="8">The sequence shown here is derived from an EMBL/GenBank/DDBJ whole genome shotgun (WGS) entry which is preliminary data.</text>
</comment>
<dbReference type="GO" id="GO:0044571">
    <property type="term" value="P:[2Fe-2S] cluster assembly"/>
    <property type="evidence" value="ECO:0007669"/>
    <property type="project" value="InterPro"/>
</dbReference>
<dbReference type="Gene3D" id="1.20.1280.20">
    <property type="entry name" value="HscB, C-terminal domain"/>
    <property type="match status" value="1"/>
</dbReference>
<dbReference type="InterPro" id="IPR036386">
    <property type="entry name" value="HscB_C_sf"/>
</dbReference>
<protein>
    <recommendedName>
        <fullName evidence="7">Co-chaperone HscB C-terminal oligomerisation domain-containing protein</fullName>
    </recommendedName>
</protein>
<dbReference type="FunFam" id="1.20.1280.20:FF:000002">
    <property type="entry name" value="HscB mitochondrial iron-sulfur cluster co-chaperone"/>
    <property type="match status" value="1"/>
</dbReference>
<dbReference type="AlphaFoldDB" id="A0AAV8SJW5"/>
<dbReference type="EMBL" id="JAIWQS010000010">
    <property type="protein sequence ID" value="KAJ8752253.1"/>
    <property type="molecule type" value="Genomic_DNA"/>
</dbReference>
<keyword evidence="4" id="KW-0963">Cytoplasm</keyword>
<evidence type="ECO:0000256" key="6">
    <source>
        <dbReference type="ARBA" id="ARBA00023186"/>
    </source>
</evidence>
<evidence type="ECO:0000313" key="9">
    <source>
        <dbReference type="Proteomes" id="UP001159364"/>
    </source>
</evidence>
<dbReference type="Proteomes" id="UP001159364">
    <property type="component" value="Linkage Group LG10"/>
</dbReference>
<evidence type="ECO:0000256" key="5">
    <source>
        <dbReference type="ARBA" id="ARBA00023128"/>
    </source>
</evidence>
<evidence type="ECO:0000256" key="4">
    <source>
        <dbReference type="ARBA" id="ARBA00022490"/>
    </source>
</evidence>
<dbReference type="PANTHER" id="PTHR14021:SF15">
    <property type="entry name" value="IRON-SULFUR CLUSTER CO-CHAPERONE PROTEIN HSCB"/>
    <property type="match status" value="1"/>
</dbReference>
<evidence type="ECO:0000256" key="3">
    <source>
        <dbReference type="ARBA" id="ARBA00010476"/>
    </source>
</evidence>
<accession>A0AAV8SJW5</accession>
<name>A0AAV8SJW5_9ROSI</name>
<gene>
    <name evidence="8" type="ORF">K2173_003889</name>
</gene>
<dbReference type="Pfam" id="PF07743">
    <property type="entry name" value="HSCB_C"/>
    <property type="match status" value="1"/>
</dbReference>
<evidence type="ECO:0000256" key="1">
    <source>
        <dbReference type="ARBA" id="ARBA00004173"/>
    </source>
</evidence>
<sequence length="117" mass="13587">MAVLACCRVFKSPLFFFSQCSTTSFLQLRLEGIDVNEEETISEPGLLAEIMEVREAVEEAPDSKTLNEIQSQMQEKFQEWSNSFANAFQTKKFDLALTCIRRMKYYDRVIEEIGKRL</sequence>
<dbReference type="GO" id="GO:0051259">
    <property type="term" value="P:protein complex oligomerization"/>
    <property type="evidence" value="ECO:0007669"/>
    <property type="project" value="InterPro"/>
</dbReference>
<comment type="similarity">
    <text evidence="3">Belongs to the HscB family.</text>
</comment>
<dbReference type="GO" id="GO:0051087">
    <property type="term" value="F:protein-folding chaperone binding"/>
    <property type="evidence" value="ECO:0007669"/>
    <property type="project" value="InterPro"/>
</dbReference>
<dbReference type="InterPro" id="IPR009073">
    <property type="entry name" value="HscB_oligo_C"/>
</dbReference>
<evidence type="ECO:0000256" key="2">
    <source>
        <dbReference type="ARBA" id="ARBA00004496"/>
    </source>
</evidence>
<reference evidence="8 9" key="1">
    <citation type="submission" date="2021-09" db="EMBL/GenBank/DDBJ databases">
        <title>Genomic insights and catalytic innovation underlie evolution of tropane alkaloids biosynthesis.</title>
        <authorList>
            <person name="Wang Y.-J."/>
            <person name="Tian T."/>
            <person name="Huang J.-P."/>
            <person name="Huang S.-X."/>
        </authorList>
    </citation>
    <scope>NUCLEOTIDE SEQUENCE [LARGE SCALE GENOMIC DNA]</scope>
    <source>
        <strain evidence="8">KIB-2018</strain>
        <tissue evidence="8">Leaf</tissue>
    </source>
</reference>
<evidence type="ECO:0000313" key="8">
    <source>
        <dbReference type="EMBL" id="KAJ8752253.1"/>
    </source>
</evidence>
<keyword evidence="6" id="KW-0143">Chaperone</keyword>